<dbReference type="EC" id="3.4.16.4" evidence="3"/>
<dbReference type="PANTHER" id="PTHR30023:SF0">
    <property type="entry name" value="PENICILLIN-SENSITIVE CARBOXYPEPTIDASE A"/>
    <property type="match status" value="1"/>
</dbReference>
<proteinExistence type="inferred from homology"/>
<dbReference type="Gene3D" id="3.40.710.10">
    <property type="entry name" value="DD-peptidase/beta-lactamase superfamily"/>
    <property type="match status" value="2"/>
</dbReference>
<name>A0A554XHG6_9BURK</name>
<dbReference type="InterPro" id="IPR000667">
    <property type="entry name" value="Peptidase_S13"/>
</dbReference>
<dbReference type="AlphaFoldDB" id="A0A554XHG6"/>
<dbReference type="GO" id="GO:0006508">
    <property type="term" value="P:proteolysis"/>
    <property type="evidence" value="ECO:0007669"/>
    <property type="project" value="InterPro"/>
</dbReference>
<accession>A0A554XHG6</accession>
<evidence type="ECO:0000313" key="4">
    <source>
        <dbReference type="Proteomes" id="UP000318294"/>
    </source>
</evidence>
<dbReference type="GO" id="GO:0000270">
    <property type="term" value="P:peptidoglycan metabolic process"/>
    <property type="evidence" value="ECO:0007669"/>
    <property type="project" value="TreeGrafter"/>
</dbReference>
<dbReference type="InterPro" id="IPR012338">
    <property type="entry name" value="Beta-lactam/transpept-like"/>
</dbReference>
<sequence length="498" mass="52753">MARQPCWQLRWWLLCGAAVWVAGVHAQGLPAGVQQALQAARVPSDAVAAVVADAAPGGQVWLRHRADVPMNPASVMKLVTTAAALDRLGPAYTWRTTVHVDGPVRAGTLQGTLYLRGGGDPKLVAERLWLLLQRIRDGLGIRAIDGDIVLDRTAFALPPHDPAAFDGEPLRPYNVGPDALLVNFGAQVFTFVPDTEAGVARVQLEPPLAGVTPPVPVPLADGPCQDWRAALRADLSDALRPRFAGRYPLSCGVRSWPVAHPQPPYFAARAVAGLWAQLGGQLTGAVRAGAVPAGLPARLVFESVPLAEVVRDVNKFSNNVMAQHLLLTLALPAPQEEARRAEGVVRPASVPDGQALPPAAPATFEAARAALQAWWRERFGTQPSPPEVDNGAGLSRDARTTAAALAQLLQWAWTRPWMPELLSTLPAAGIDGTLRRSPMPPGVAHLKTGSLADVQALAGVVHGPQGQRRVLVAIVNHPNARAARPALDALVQWAAALP</sequence>
<evidence type="ECO:0000256" key="1">
    <source>
        <dbReference type="ARBA" id="ARBA00006096"/>
    </source>
</evidence>
<dbReference type="EMBL" id="VJON01000009">
    <property type="protein sequence ID" value="TSE35238.1"/>
    <property type="molecule type" value="Genomic_DNA"/>
</dbReference>
<gene>
    <name evidence="3" type="primary">dacC_1</name>
    <name evidence="3" type="ORF">Tchar_00849</name>
</gene>
<comment type="caution">
    <text evidence="3">The sequence shown here is derived from an EMBL/GenBank/DDBJ whole genome shotgun (WGS) entry which is preliminary data.</text>
</comment>
<keyword evidence="2 3" id="KW-0378">Hydrolase</keyword>
<dbReference type="Proteomes" id="UP000318294">
    <property type="component" value="Unassembled WGS sequence"/>
</dbReference>
<dbReference type="RefSeq" id="WP_144327839.1">
    <property type="nucleotide sequence ID" value="NZ_VJON01000009.1"/>
</dbReference>
<evidence type="ECO:0000256" key="2">
    <source>
        <dbReference type="ARBA" id="ARBA00022801"/>
    </source>
</evidence>
<dbReference type="GO" id="GO:0009002">
    <property type="term" value="F:serine-type D-Ala-D-Ala carboxypeptidase activity"/>
    <property type="evidence" value="ECO:0007669"/>
    <property type="project" value="UniProtKB-EC"/>
</dbReference>
<dbReference type="SUPFAM" id="SSF56601">
    <property type="entry name" value="beta-lactamase/transpeptidase-like"/>
    <property type="match status" value="1"/>
</dbReference>
<keyword evidence="4" id="KW-1185">Reference proteome</keyword>
<evidence type="ECO:0000313" key="3">
    <source>
        <dbReference type="EMBL" id="TSE35238.1"/>
    </source>
</evidence>
<keyword evidence="3" id="KW-0121">Carboxypeptidase</keyword>
<reference evidence="3 4" key="1">
    <citation type="submission" date="2019-07" db="EMBL/GenBank/DDBJ databases">
        <title>Tepidimonas charontis SPSP-6 draft genome.</title>
        <authorList>
            <person name="Da Costa M.S."/>
            <person name="Froufe H.J.C."/>
            <person name="Egas C."/>
            <person name="Albuquerque L."/>
        </authorList>
    </citation>
    <scope>NUCLEOTIDE SEQUENCE [LARGE SCALE GENOMIC DNA]</scope>
    <source>
        <strain evidence="3 4">SPSP-6</strain>
    </source>
</reference>
<comment type="similarity">
    <text evidence="1">Belongs to the peptidase S13 family.</text>
</comment>
<dbReference type="PRINTS" id="PR00922">
    <property type="entry name" value="DADACBPTASE3"/>
</dbReference>
<keyword evidence="3" id="KW-0645">Protease</keyword>
<protein>
    <submittedName>
        <fullName evidence="3">D-alanyl-D-alanine carboxypeptidase DacC</fullName>
        <ecNumber evidence="3">3.4.16.4</ecNumber>
    </submittedName>
</protein>
<dbReference type="PANTHER" id="PTHR30023">
    <property type="entry name" value="D-ALANYL-D-ALANINE CARBOXYPEPTIDASE"/>
    <property type="match status" value="1"/>
</dbReference>
<dbReference type="Gene3D" id="3.50.80.20">
    <property type="entry name" value="D-Ala-D-Ala carboxypeptidase C, peptidase S13"/>
    <property type="match status" value="1"/>
</dbReference>
<organism evidence="3 4">
    <name type="scientific">Tepidimonas charontis</name>
    <dbReference type="NCBI Taxonomy" id="2267262"/>
    <lineage>
        <taxon>Bacteria</taxon>
        <taxon>Pseudomonadati</taxon>
        <taxon>Pseudomonadota</taxon>
        <taxon>Betaproteobacteria</taxon>
        <taxon>Burkholderiales</taxon>
        <taxon>Tepidimonas</taxon>
    </lineage>
</organism>
<dbReference type="OrthoDB" id="9802627at2"/>
<dbReference type="Pfam" id="PF02113">
    <property type="entry name" value="Peptidase_S13"/>
    <property type="match status" value="2"/>
</dbReference>